<protein>
    <recommendedName>
        <fullName evidence="1">(S)-ureidoglycine aminohydrolase cupin domain-containing protein</fullName>
    </recommendedName>
</protein>
<proteinExistence type="predicted"/>
<dbReference type="InterPro" id="IPR008579">
    <property type="entry name" value="UGlyAH_Cupin_dom"/>
</dbReference>
<feature type="domain" description="(S)-ureidoglycine aminohydrolase cupin" evidence="1">
    <location>
        <begin position="19"/>
        <end position="89"/>
    </location>
</feature>
<dbReference type="Pfam" id="PF05899">
    <property type="entry name" value="Cupin_3"/>
    <property type="match status" value="1"/>
</dbReference>
<dbReference type="Proteomes" id="UP000751190">
    <property type="component" value="Unassembled WGS sequence"/>
</dbReference>
<dbReference type="EMBL" id="JAGTXO010000029">
    <property type="protein sequence ID" value="KAG8460974.1"/>
    <property type="molecule type" value="Genomic_DNA"/>
</dbReference>
<comment type="caution">
    <text evidence="2">The sequence shown here is derived from an EMBL/GenBank/DDBJ whole genome shotgun (WGS) entry which is preliminary data.</text>
</comment>
<dbReference type="InterPro" id="IPR011051">
    <property type="entry name" value="RmlC_Cupin_sf"/>
</dbReference>
<dbReference type="OrthoDB" id="10260542at2759"/>
<dbReference type="InterPro" id="IPR014710">
    <property type="entry name" value="RmlC-like_jellyroll"/>
</dbReference>
<organism evidence="2 3">
    <name type="scientific">Diacronema lutheri</name>
    <name type="common">Unicellular marine alga</name>
    <name type="synonym">Monochrysis lutheri</name>
    <dbReference type="NCBI Taxonomy" id="2081491"/>
    <lineage>
        <taxon>Eukaryota</taxon>
        <taxon>Haptista</taxon>
        <taxon>Haptophyta</taxon>
        <taxon>Pavlovophyceae</taxon>
        <taxon>Pavlovales</taxon>
        <taxon>Pavlovaceae</taxon>
        <taxon>Diacronema</taxon>
    </lineage>
</organism>
<evidence type="ECO:0000313" key="2">
    <source>
        <dbReference type="EMBL" id="KAG8460974.1"/>
    </source>
</evidence>
<sequence>MGGEEIQVNRAPSAGEIERMTQWPTWGCAASEFEWTYSGAETCYIVEGEVTVTPDDGREAVTVGKGDMVVFPDGMSCTWKVKRAIKKHYRFS</sequence>
<dbReference type="AlphaFoldDB" id="A0A8J6C5D4"/>
<evidence type="ECO:0000259" key="1">
    <source>
        <dbReference type="Pfam" id="PF05899"/>
    </source>
</evidence>
<evidence type="ECO:0000313" key="3">
    <source>
        <dbReference type="Proteomes" id="UP000751190"/>
    </source>
</evidence>
<dbReference type="Gene3D" id="2.60.120.10">
    <property type="entry name" value="Jelly Rolls"/>
    <property type="match status" value="1"/>
</dbReference>
<reference evidence="2" key="1">
    <citation type="submission" date="2021-05" db="EMBL/GenBank/DDBJ databases">
        <title>The genome of the haptophyte Pavlova lutheri (Diacronema luteri, Pavlovales) - a model for lipid biosynthesis in eukaryotic algae.</title>
        <authorList>
            <person name="Hulatt C.J."/>
            <person name="Posewitz M.C."/>
        </authorList>
    </citation>
    <scope>NUCLEOTIDE SEQUENCE</scope>
    <source>
        <strain evidence="2">NIVA-4/92</strain>
    </source>
</reference>
<dbReference type="SUPFAM" id="SSF51182">
    <property type="entry name" value="RmlC-like cupins"/>
    <property type="match status" value="1"/>
</dbReference>
<keyword evidence="3" id="KW-1185">Reference proteome</keyword>
<dbReference type="PANTHER" id="PTHR33271:SF22">
    <property type="entry name" value="OS04G0445200 PROTEIN"/>
    <property type="match status" value="1"/>
</dbReference>
<name>A0A8J6C5D4_DIALT</name>
<dbReference type="OMA" id="WPIWEKE"/>
<gene>
    <name evidence="2" type="ORF">KFE25_010725</name>
</gene>
<accession>A0A8J6C5D4</accession>
<dbReference type="CDD" id="cd02227">
    <property type="entry name" value="cupin_TM1112-like"/>
    <property type="match status" value="1"/>
</dbReference>
<dbReference type="PANTHER" id="PTHR33271">
    <property type="entry name" value="OS04G0445200 PROTEIN"/>
    <property type="match status" value="1"/>
</dbReference>